<name>A0ABY5SGX0_9BACL</name>
<keyword evidence="2" id="KW-1185">Reference proteome</keyword>
<gene>
    <name evidence="1" type="ORF">L1F29_15990</name>
</gene>
<dbReference type="RefSeq" id="WP_258389299.1">
    <property type="nucleotide sequence ID" value="NZ_CP091430.1"/>
</dbReference>
<accession>A0ABY5SGX0</accession>
<evidence type="ECO:0000313" key="2">
    <source>
        <dbReference type="Proteomes" id="UP001057877"/>
    </source>
</evidence>
<sequence>MKTDKNSQFVVYIIKGSTIKRFLILDLIVGTGIFYVVKFVLSSVLIASVGSIVGTEGIKRAPKIIKKWNGIVPKKR</sequence>
<reference evidence="1" key="1">
    <citation type="submission" date="2022-01" db="EMBL/GenBank/DDBJ databases">
        <title>Paenibacillus spongiae sp. nov., isolated from marine sponge.</title>
        <authorList>
            <person name="Li Z."/>
            <person name="Zhang M."/>
        </authorList>
    </citation>
    <scope>NUCLEOTIDE SEQUENCE</scope>
    <source>
        <strain evidence="1">PHS-Z3</strain>
    </source>
</reference>
<organism evidence="1 2">
    <name type="scientific">Paenibacillus spongiae</name>
    <dbReference type="NCBI Taxonomy" id="2909671"/>
    <lineage>
        <taxon>Bacteria</taxon>
        <taxon>Bacillati</taxon>
        <taxon>Bacillota</taxon>
        <taxon>Bacilli</taxon>
        <taxon>Bacillales</taxon>
        <taxon>Paenibacillaceae</taxon>
        <taxon>Paenibacillus</taxon>
    </lineage>
</organism>
<protein>
    <submittedName>
        <fullName evidence="1">Uncharacterized protein</fullName>
    </submittedName>
</protein>
<proteinExistence type="predicted"/>
<evidence type="ECO:0000313" key="1">
    <source>
        <dbReference type="EMBL" id="UVI33246.1"/>
    </source>
</evidence>
<dbReference type="EMBL" id="CP091430">
    <property type="protein sequence ID" value="UVI33246.1"/>
    <property type="molecule type" value="Genomic_DNA"/>
</dbReference>
<dbReference type="Proteomes" id="UP001057877">
    <property type="component" value="Chromosome"/>
</dbReference>